<reference evidence="3" key="1">
    <citation type="submission" date="2016-11" db="UniProtKB">
        <authorList>
            <consortium name="WormBaseParasite"/>
        </authorList>
    </citation>
    <scope>IDENTIFICATION</scope>
</reference>
<sequence>MRDYVDSWYVQLSNDELFKESLKRTSRRSIAALSQSMRQVDWVPFLTRHVVDDFASHLRLYRMATERASFSNNKEGKIGKEDDLLSNFFDFELEMEKNLCRDLLSTTPHYESGNDLHCDLAVYFVLPGKVVIA</sequence>
<organism evidence="2 3">
    <name type="scientific">Heterorhabditis bacteriophora</name>
    <name type="common">Entomopathogenic nematode worm</name>
    <dbReference type="NCBI Taxonomy" id="37862"/>
    <lineage>
        <taxon>Eukaryota</taxon>
        <taxon>Metazoa</taxon>
        <taxon>Ecdysozoa</taxon>
        <taxon>Nematoda</taxon>
        <taxon>Chromadorea</taxon>
        <taxon>Rhabditida</taxon>
        <taxon>Rhabditina</taxon>
        <taxon>Rhabditomorpha</taxon>
        <taxon>Strongyloidea</taxon>
        <taxon>Heterorhabditidae</taxon>
        <taxon>Heterorhabditis</taxon>
    </lineage>
</organism>
<protein>
    <submittedName>
        <fullName evidence="3">PXA domain-containing protein</fullName>
    </submittedName>
</protein>
<accession>A0A1I7WCT7</accession>
<dbReference type="GO" id="GO:0005769">
    <property type="term" value="C:early endosome"/>
    <property type="evidence" value="ECO:0007669"/>
    <property type="project" value="TreeGrafter"/>
</dbReference>
<name>A0A1I7WCT7_HETBA</name>
<evidence type="ECO:0000259" key="1">
    <source>
        <dbReference type="PROSITE" id="PS51207"/>
    </source>
</evidence>
<dbReference type="PANTHER" id="PTHR22775:SF3">
    <property type="entry name" value="SORTING NEXIN-13"/>
    <property type="match status" value="1"/>
</dbReference>
<evidence type="ECO:0000313" key="2">
    <source>
        <dbReference type="Proteomes" id="UP000095283"/>
    </source>
</evidence>
<dbReference type="PROSITE" id="PS51207">
    <property type="entry name" value="PXA"/>
    <property type="match status" value="1"/>
</dbReference>
<dbReference type="WBParaSite" id="Hba_02548">
    <property type="protein sequence ID" value="Hba_02548"/>
    <property type="gene ID" value="Hba_02548"/>
</dbReference>
<proteinExistence type="predicted"/>
<feature type="domain" description="PXA" evidence="1">
    <location>
        <begin position="1"/>
        <end position="133"/>
    </location>
</feature>
<dbReference type="GO" id="GO:0035091">
    <property type="term" value="F:phosphatidylinositol binding"/>
    <property type="evidence" value="ECO:0007669"/>
    <property type="project" value="TreeGrafter"/>
</dbReference>
<keyword evidence="2" id="KW-1185">Reference proteome</keyword>
<dbReference type="Pfam" id="PF02194">
    <property type="entry name" value="PXA"/>
    <property type="match status" value="1"/>
</dbReference>
<dbReference type="AlphaFoldDB" id="A0A1I7WCT7"/>
<dbReference type="Proteomes" id="UP000095283">
    <property type="component" value="Unplaced"/>
</dbReference>
<evidence type="ECO:0000313" key="3">
    <source>
        <dbReference type="WBParaSite" id="Hba_02548"/>
    </source>
</evidence>
<dbReference type="InterPro" id="IPR003114">
    <property type="entry name" value="Phox_assoc"/>
</dbReference>
<dbReference type="PANTHER" id="PTHR22775">
    <property type="entry name" value="SORTING NEXIN"/>
    <property type="match status" value="1"/>
</dbReference>